<evidence type="ECO:0000313" key="3">
    <source>
        <dbReference type="EMBL" id="KAA0709800.1"/>
    </source>
</evidence>
<feature type="compositionally biased region" description="Acidic residues" evidence="1">
    <location>
        <begin position="290"/>
        <end position="299"/>
    </location>
</feature>
<dbReference type="Proteomes" id="UP000324632">
    <property type="component" value="Chromosome 17"/>
</dbReference>
<dbReference type="InterPro" id="IPR036034">
    <property type="entry name" value="PDZ_sf"/>
</dbReference>
<feature type="compositionally biased region" description="Polar residues" evidence="1">
    <location>
        <begin position="932"/>
        <end position="941"/>
    </location>
</feature>
<feature type="region of interest" description="Disordered" evidence="1">
    <location>
        <begin position="281"/>
        <end position="303"/>
    </location>
</feature>
<feature type="compositionally biased region" description="Polar residues" evidence="1">
    <location>
        <begin position="820"/>
        <end position="841"/>
    </location>
</feature>
<evidence type="ECO:0000256" key="1">
    <source>
        <dbReference type="SAM" id="MobiDB-lite"/>
    </source>
</evidence>
<dbReference type="PANTHER" id="PTHR46221">
    <property type="entry name" value="FERM AND PDZ DOMAIN-CONTAINING PROTEIN FAMILY MEMBER"/>
    <property type="match status" value="1"/>
</dbReference>
<feature type="region of interest" description="Disordered" evidence="1">
    <location>
        <begin position="502"/>
        <end position="540"/>
    </location>
</feature>
<protein>
    <submittedName>
        <fullName evidence="3">FERM and PDZ domain-containing protein 1</fullName>
    </submittedName>
</protein>
<feature type="region of interest" description="Disordered" evidence="1">
    <location>
        <begin position="932"/>
        <end position="951"/>
    </location>
</feature>
<dbReference type="PANTHER" id="PTHR46221:SF10">
    <property type="entry name" value="FERM AND PDZ DOMAIN-CONTAINING 1B"/>
    <property type="match status" value="1"/>
</dbReference>
<name>A0A5A9NJ72_9TELE</name>
<feature type="region of interest" description="Disordered" evidence="1">
    <location>
        <begin position="437"/>
        <end position="467"/>
    </location>
</feature>
<evidence type="ECO:0000259" key="2">
    <source>
        <dbReference type="PROSITE" id="PS50106"/>
    </source>
</evidence>
<evidence type="ECO:0000313" key="4">
    <source>
        <dbReference type="Proteomes" id="UP000324632"/>
    </source>
</evidence>
<feature type="compositionally biased region" description="Basic and acidic residues" evidence="1">
    <location>
        <begin position="579"/>
        <end position="597"/>
    </location>
</feature>
<dbReference type="PROSITE" id="PS50106">
    <property type="entry name" value="PDZ"/>
    <property type="match status" value="1"/>
</dbReference>
<dbReference type="SUPFAM" id="SSF50156">
    <property type="entry name" value="PDZ domain-like"/>
    <property type="match status" value="1"/>
</dbReference>
<keyword evidence="4" id="KW-1185">Reference proteome</keyword>
<feature type="compositionally biased region" description="Low complexity" evidence="1">
    <location>
        <begin position="872"/>
        <end position="881"/>
    </location>
</feature>
<feature type="compositionally biased region" description="Low complexity" evidence="1">
    <location>
        <begin position="852"/>
        <end position="864"/>
    </location>
</feature>
<dbReference type="CDD" id="cd21942">
    <property type="entry name" value="LGNbd_FRMPD1"/>
    <property type="match status" value="1"/>
</dbReference>
<feature type="compositionally biased region" description="Polar residues" evidence="1">
    <location>
        <begin position="752"/>
        <end position="769"/>
    </location>
</feature>
<gene>
    <name evidence="3" type="ORF">E1301_Tti021608</name>
</gene>
<comment type="caution">
    <text evidence="3">The sequence shown here is derived from an EMBL/GenBank/DDBJ whole genome shotgun (WGS) entry which is preliminary data.</text>
</comment>
<feature type="compositionally biased region" description="Acidic residues" evidence="1">
    <location>
        <begin position="451"/>
        <end position="461"/>
    </location>
</feature>
<feature type="region of interest" description="Disordered" evidence="1">
    <location>
        <begin position="741"/>
        <end position="894"/>
    </location>
</feature>
<organism evidence="3 4">
    <name type="scientific">Triplophysa tibetana</name>
    <dbReference type="NCBI Taxonomy" id="1572043"/>
    <lineage>
        <taxon>Eukaryota</taxon>
        <taxon>Metazoa</taxon>
        <taxon>Chordata</taxon>
        <taxon>Craniata</taxon>
        <taxon>Vertebrata</taxon>
        <taxon>Euteleostomi</taxon>
        <taxon>Actinopterygii</taxon>
        <taxon>Neopterygii</taxon>
        <taxon>Teleostei</taxon>
        <taxon>Ostariophysi</taxon>
        <taxon>Cypriniformes</taxon>
        <taxon>Nemacheilidae</taxon>
        <taxon>Triplophysa</taxon>
    </lineage>
</organism>
<dbReference type="InterPro" id="IPR001478">
    <property type="entry name" value="PDZ"/>
</dbReference>
<feature type="compositionally biased region" description="Polar residues" evidence="1">
    <location>
        <begin position="793"/>
        <end position="802"/>
    </location>
</feature>
<feature type="region of interest" description="Disordered" evidence="1">
    <location>
        <begin position="1079"/>
        <end position="1098"/>
    </location>
</feature>
<dbReference type="Gene3D" id="2.30.42.10">
    <property type="match status" value="1"/>
</dbReference>
<feature type="region of interest" description="Disordered" evidence="1">
    <location>
        <begin position="579"/>
        <end position="611"/>
    </location>
</feature>
<sequence length="1339" mass="146255">MNVLNVMKFNDRPVSVLHSNTCAVFAGLILNECVHLIAVDAVMQVREDSGRQEVSLRRVGSAELPCEGDGGGDQRCCAGLSWVHSLNTTPPAGGPADGHLLPGDQILKVNNRAVEDLSSENAEKMIGYQIKNHFVFVCQNPKSSFITAEKRARLRRNPVKVRFAEEVVVNGHTQVISVSQARLAYLTQMAELMSYSGRTYNATMLPLALLMESAGAKDLACLLAGYCKLMVDPTINVFRWGPRPKMRRIPAEEGYISRCGSDSQDSSEDDYVMEGLLDAEDTMSNQTNDGTEEGDEDEADQRTEAERLRVIVTHPCFEYEGEEEAGKSESVADDDYSVTMGWYTDPRVNSSFSSLSSNSLNALEESIKAAIGGLDHEGAPQEERFSSGASDLDVHHPYLLEVPERMNQRGNLNKPGRPSHLTYNDRSGLRFVDLSQISNSLPSPPTASDDALSDEEDEEGEHDVSSMSAEFEAVLASCTANSINAKLAGVNFQELFSRIHRQERGSNNQTEPKHQRRSKTTARAAAMRSDTSNVKDSESEEEFYDAQDLISPPVAEKCTTEKFLGNKQDVVIDFKAQMEKNKHQESKASNEEERRAELISQTNKRNNNEKPSLVDHIANTEVEIHQPSLILPPESTPVEPLTANLASGLKTQHSNGDIPGRNAHLSSQLLEMEPDTMEFKPVTGPGPVRSSSRITAVRQATLPPQNLETLQNGPKSQNGISAHAYVCLEKTPNHVRGLDTQDIEPIEKEPKTNTANITTDKKSSLQQTVESRRPEPQLNTKPPIPPKPSSIILQSTQLNAPSQKPEAKQNVPPNGLSLHPWSQRNGTSPPATLSKGVSQSHENLRTELKTESSSMKASSASNTPTPSPLPSPSIQSVSIIPEDPNPNLPNRTGSSVRLSATALRGRIQDMPWYLTRSQEILGNVALSNTNSSTGINGTHSTDVNHESKKVSPKATSASSLIEWKEKDAEVVIVKLKDGPKDATPIPAQPSSSHLDLRQQLSVEELNKHFGTCNSEQPQSQKENPAVMRLDNASSLSSSSPSHQDACGCHTVYANCFSGHKEDICGFDDNLTVYEFSRRNQISKPPQPTPVPPSTLTAPSPNVLSLLRDSPRPLSMSSELSPLLIPPRPLESLCLDHRSVDNPFRFLQGHRYVTGQKGAGLKESYASLLRDIDELLLVLKRGPSSVYPPTRKGECENGNGVIGQTISETERCLVQAEARRLASGCQKATRVGWAPDDALLSLGNSFGALVQLASTCMRVPCSDCGGCHGDIDADEALGKLEEIVDLYKEFVAAVQTAREGEGVRLLAKQCTVLISTVFTLTQLFRTRTPDIDNGNVPLNF</sequence>
<reference evidence="3 4" key="1">
    <citation type="journal article" date="2019" name="Mol. Ecol. Resour.">
        <title>Chromosome-level genome assembly of Triplophysa tibetana, a fish adapted to the harsh high-altitude environment of the Tibetan Plateau.</title>
        <authorList>
            <person name="Yang X."/>
            <person name="Liu H."/>
            <person name="Ma Z."/>
            <person name="Zou Y."/>
            <person name="Zou M."/>
            <person name="Mao Y."/>
            <person name="Li X."/>
            <person name="Wang H."/>
            <person name="Chen T."/>
            <person name="Wang W."/>
            <person name="Yang R."/>
        </authorList>
    </citation>
    <scope>NUCLEOTIDE SEQUENCE [LARGE SCALE GENOMIC DNA]</scope>
    <source>
        <strain evidence="3">TTIB1903HZAU</strain>
        <tissue evidence="3">Muscle</tissue>
    </source>
</reference>
<proteinExistence type="predicted"/>
<feature type="domain" description="PDZ" evidence="2">
    <location>
        <begin position="93"/>
        <end position="126"/>
    </location>
</feature>
<dbReference type="EMBL" id="SOYY01000017">
    <property type="protein sequence ID" value="KAA0709800.1"/>
    <property type="molecule type" value="Genomic_DNA"/>
</dbReference>
<accession>A0A5A9NJ72</accession>